<protein>
    <recommendedName>
        <fullName evidence="9">Peptidase S26 domain-containing protein</fullName>
    </recommendedName>
</protein>
<evidence type="ECO:0000256" key="2">
    <source>
        <dbReference type="ARBA" id="ARBA00022792"/>
    </source>
</evidence>
<evidence type="ECO:0000256" key="1">
    <source>
        <dbReference type="ARBA" id="ARBA00004273"/>
    </source>
</evidence>
<feature type="active site" evidence="7">
    <location>
        <position position="105"/>
    </location>
</feature>
<feature type="domain" description="Peptidase S26" evidence="9">
    <location>
        <begin position="124"/>
        <end position="167"/>
    </location>
</feature>
<dbReference type="Gene3D" id="2.10.109.10">
    <property type="entry name" value="Umud Fragment, subunit A"/>
    <property type="match status" value="1"/>
</dbReference>
<gene>
    <name evidence="10" type="ORF">RDB_LOCUS16050</name>
</gene>
<name>A0A8H3ALG4_9AGAM</name>
<dbReference type="InterPro" id="IPR052064">
    <property type="entry name" value="Mito_IMP1_subunit"/>
</dbReference>
<dbReference type="InterPro" id="IPR000223">
    <property type="entry name" value="Pept_S26A_signal_pept_1"/>
</dbReference>
<proteinExistence type="inferred from homology"/>
<keyword evidence="2" id="KW-0999">Mitochondrion inner membrane</keyword>
<dbReference type="GO" id="GO:0042720">
    <property type="term" value="C:mitochondrial inner membrane peptidase complex"/>
    <property type="evidence" value="ECO:0007669"/>
    <property type="project" value="TreeGrafter"/>
</dbReference>
<feature type="signal peptide" evidence="8">
    <location>
        <begin position="1"/>
        <end position="16"/>
    </location>
</feature>
<feature type="active site" evidence="7">
    <location>
        <position position="59"/>
    </location>
</feature>
<evidence type="ECO:0000259" key="9">
    <source>
        <dbReference type="Pfam" id="PF10502"/>
    </source>
</evidence>
<evidence type="ECO:0000256" key="4">
    <source>
        <dbReference type="ARBA" id="ARBA00023128"/>
    </source>
</evidence>
<dbReference type="AlphaFoldDB" id="A0A8H3ALG4"/>
<keyword evidence="3" id="KW-0378">Hydrolase</keyword>
<dbReference type="Proteomes" id="UP000663850">
    <property type="component" value="Unassembled WGS sequence"/>
</dbReference>
<dbReference type="PANTHER" id="PTHR12383:SF16">
    <property type="entry name" value="MITOCHONDRIAL INNER MEMBRANE PROTEASE SUBUNIT 1"/>
    <property type="match status" value="1"/>
</dbReference>
<evidence type="ECO:0000256" key="7">
    <source>
        <dbReference type="PIRSR" id="PIRSR600223-1"/>
    </source>
</evidence>
<organism evidence="10 11">
    <name type="scientific">Rhizoctonia solani</name>
    <dbReference type="NCBI Taxonomy" id="456999"/>
    <lineage>
        <taxon>Eukaryota</taxon>
        <taxon>Fungi</taxon>
        <taxon>Dikarya</taxon>
        <taxon>Basidiomycota</taxon>
        <taxon>Agaricomycotina</taxon>
        <taxon>Agaricomycetes</taxon>
        <taxon>Cantharellales</taxon>
        <taxon>Ceratobasidiaceae</taxon>
        <taxon>Rhizoctonia</taxon>
    </lineage>
</organism>
<accession>A0A8H3ALG4</accession>
<dbReference type="CDD" id="cd06530">
    <property type="entry name" value="S26_SPase_I"/>
    <property type="match status" value="1"/>
</dbReference>
<dbReference type="PRINTS" id="PR00727">
    <property type="entry name" value="LEADERPTASE"/>
</dbReference>
<dbReference type="PANTHER" id="PTHR12383">
    <property type="entry name" value="PROTEASE FAMILY S26 MITOCHONDRIAL INNER MEMBRANE PROTEASE-RELATED"/>
    <property type="match status" value="1"/>
</dbReference>
<evidence type="ECO:0000313" key="11">
    <source>
        <dbReference type="Proteomes" id="UP000663850"/>
    </source>
</evidence>
<sequence length="184" mass="20768">MFLNLQLLLFLNLRLSMNSFKALFYQRLRGYVFVVTQVTCVAHLFTQHVANVGMCEGASMLPTLNPHGDILLQESLSLKLSPPRLSRGDLVISISPVDPTRLVCKRLLGLQGDTICVDPSEKDTRHVVVPQGHVWLQGDNYSNSRDSRVYGPVPMGLIRARVLARVWPLADATWLRNPWTYLDE</sequence>
<evidence type="ECO:0000256" key="8">
    <source>
        <dbReference type="SAM" id="SignalP"/>
    </source>
</evidence>
<dbReference type="GO" id="GO:0006627">
    <property type="term" value="P:protein processing involved in protein targeting to mitochondrion"/>
    <property type="evidence" value="ECO:0007669"/>
    <property type="project" value="TreeGrafter"/>
</dbReference>
<dbReference type="GO" id="GO:0004252">
    <property type="term" value="F:serine-type endopeptidase activity"/>
    <property type="evidence" value="ECO:0007669"/>
    <property type="project" value="InterPro"/>
</dbReference>
<dbReference type="SUPFAM" id="SSF51306">
    <property type="entry name" value="LexA/Signal peptidase"/>
    <property type="match status" value="1"/>
</dbReference>
<evidence type="ECO:0000256" key="5">
    <source>
        <dbReference type="ARBA" id="ARBA00023136"/>
    </source>
</evidence>
<dbReference type="GO" id="GO:0006465">
    <property type="term" value="P:signal peptide processing"/>
    <property type="evidence" value="ECO:0007669"/>
    <property type="project" value="InterPro"/>
</dbReference>
<keyword evidence="5" id="KW-0472">Membrane</keyword>
<feature type="domain" description="Peptidase S26" evidence="9">
    <location>
        <begin position="31"/>
        <end position="118"/>
    </location>
</feature>
<evidence type="ECO:0000256" key="6">
    <source>
        <dbReference type="ARBA" id="ARBA00038445"/>
    </source>
</evidence>
<comment type="subcellular location">
    <subcellularLocation>
        <location evidence="1">Mitochondrion inner membrane</location>
    </subcellularLocation>
</comment>
<dbReference type="InterPro" id="IPR019533">
    <property type="entry name" value="Peptidase_S26"/>
</dbReference>
<comment type="similarity">
    <text evidence="6">Belongs to the peptidase S26 family. IMP1 subfamily.</text>
</comment>
<dbReference type="InterPro" id="IPR036286">
    <property type="entry name" value="LexA/Signal_pep-like_sf"/>
</dbReference>
<dbReference type="Pfam" id="PF10502">
    <property type="entry name" value="Peptidase_S26"/>
    <property type="match status" value="2"/>
</dbReference>
<keyword evidence="4" id="KW-0496">Mitochondrion</keyword>
<keyword evidence="8" id="KW-0732">Signal</keyword>
<reference evidence="10" key="1">
    <citation type="submission" date="2021-01" db="EMBL/GenBank/DDBJ databases">
        <authorList>
            <person name="Kaushik A."/>
        </authorList>
    </citation>
    <scope>NUCLEOTIDE SEQUENCE</scope>
    <source>
        <strain evidence="10">Type strain: AG8-Rh-89/</strain>
    </source>
</reference>
<comment type="caution">
    <text evidence="10">The sequence shown here is derived from an EMBL/GenBank/DDBJ whole genome shotgun (WGS) entry which is preliminary data.</text>
</comment>
<dbReference type="EMBL" id="CAJMWZ010000881">
    <property type="protein sequence ID" value="CAE6427370.1"/>
    <property type="molecule type" value="Genomic_DNA"/>
</dbReference>
<feature type="chain" id="PRO_5034803316" description="Peptidase S26 domain-containing protein" evidence="8">
    <location>
        <begin position="17"/>
        <end position="184"/>
    </location>
</feature>
<evidence type="ECO:0000313" key="10">
    <source>
        <dbReference type="EMBL" id="CAE6427370.1"/>
    </source>
</evidence>
<evidence type="ECO:0000256" key="3">
    <source>
        <dbReference type="ARBA" id="ARBA00022801"/>
    </source>
</evidence>